<name>A0ABV6JI32_9BACL</name>
<evidence type="ECO:0000256" key="2">
    <source>
        <dbReference type="SAM" id="SignalP"/>
    </source>
</evidence>
<keyword evidence="4" id="KW-1185">Reference proteome</keyword>
<sequence>MYRKFLPILFCLIILVIPACESNENSKGNMEPTPVLEQTKEEPPADSIAESPLVADMFTEGSKVAVAIGASGSVGGQFVATTKFNAIEVSTPSWSNDIGSLTFSLYRFDSSYEKTVQGQPVMREEFVDFKDNAWIKLEHDSWDAGEYLWTLSNGVESVGVWKATSNYANIVSYEDGQLAEGSYYARVSYLDTPAVTFGEPSGGLDLSVKVTTPPQYQYPSDHALLTKDVYADTWTATDGLGRTLPGIEEAGEKRKDKFVGLFYWTWHYNFAPSTEPKNVNEIIKKNPEAIHDLNFSEWGPVSSPHFWNEPLFGYYDSTDRWVLRKHAEMLADAGVDVIFFDCTNGSYTWKPAYTALLEVFAEARSEGVKTPQIAFMLGFGPSDEALVALKQIYLDIYRNNKYQDLWFYWEDKPVIMAYPQKLTQQTADEKENKLRGEIKDFFTFRPGQPSYTSGDTTGDQWGWLSVYPQRKFGTQEDGSVEQMTVGVAQNHSAAKGLTAMNGTDVFGRSHTVQFGVDKRKDSKLYGANFAEQWDYALDTDPDFIFITGWNEWVAGRHETWGGVTNAFPDQFNDEYSRDVEPSKGELKDHYYYQMVSYIRKFKGVRPAPAASGSKTINLSSTSDEWEDVRPEFRSYKGNTKHRDADGYKGTHYTNTTGRNDIVLSKVTYDAKNVYFMVETAEDLTAKTDKAWMRLFIDTKSTGSSNWEGYEFVVNRVNPNGKAIVEASTGGWKWKEVAQADYAIKGKRVEIAIPREALGLLKAKIDIQFKWADNMQNEGDIMDFYQFGDAAPSGRFNYRFVTKK</sequence>
<dbReference type="EMBL" id="JBHLVF010000041">
    <property type="protein sequence ID" value="MFC0394213.1"/>
    <property type="molecule type" value="Genomic_DNA"/>
</dbReference>
<keyword evidence="2" id="KW-0732">Signal</keyword>
<comment type="caution">
    <text evidence="3">The sequence shown here is derived from an EMBL/GenBank/DDBJ whole genome shotgun (WGS) entry which is preliminary data.</text>
</comment>
<reference evidence="3 4" key="1">
    <citation type="submission" date="2024-09" db="EMBL/GenBank/DDBJ databases">
        <authorList>
            <person name="Sun Q."/>
            <person name="Mori K."/>
        </authorList>
    </citation>
    <scope>NUCLEOTIDE SEQUENCE [LARGE SCALE GENOMIC DNA]</scope>
    <source>
        <strain evidence="3 4">CCM 4839</strain>
    </source>
</reference>
<dbReference type="RefSeq" id="WP_204815372.1">
    <property type="nucleotide sequence ID" value="NZ_JANHOF010000001.1"/>
</dbReference>
<evidence type="ECO:0000313" key="3">
    <source>
        <dbReference type="EMBL" id="MFC0394213.1"/>
    </source>
</evidence>
<gene>
    <name evidence="3" type="ORF">ACFFJ8_22960</name>
</gene>
<proteinExistence type="predicted"/>
<dbReference type="Gene3D" id="3.20.20.80">
    <property type="entry name" value="Glycosidases"/>
    <property type="match status" value="1"/>
</dbReference>
<organism evidence="3 4">
    <name type="scientific">Paenibacillus mendelii</name>
    <dbReference type="NCBI Taxonomy" id="206163"/>
    <lineage>
        <taxon>Bacteria</taxon>
        <taxon>Bacillati</taxon>
        <taxon>Bacillota</taxon>
        <taxon>Bacilli</taxon>
        <taxon>Bacillales</taxon>
        <taxon>Paenibacillaceae</taxon>
        <taxon>Paenibacillus</taxon>
    </lineage>
</organism>
<accession>A0ABV6JI32</accession>
<feature type="signal peptide" evidence="2">
    <location>
        <begin position="1"/>
        <end position="21"/>
    </location>
</feature>
<protein>
    <submittedName>
        <fullName evidence="3">Uncharacterized protein</fullName>
    </submittedName>
</protein>
<feature type="region of interest" description="Disordered" evidence="1">
    <location>
        <begin position="24"/>
        <end position="46"/>
    </location>
</feature>
<evidence type="ECO:0000256" key="1">
    <source>
        <dbReference type="SAM" id="MobiDB-lite"/>
    </source>
</evidence>
<feature type="chain" id="PRO_5046672900" evidence="2">
    <location>
        <begin position="22"/>
        <end position="803"/>
    </location>
</feature>
<evidence type="ECO:0000313" key="4">
    <source>
        <dbReference type="Proteomes" id="UP001589818"/>
    </source>
</evidence>
<dbReference type="Proteomes" id="UP001589818">
    <property type="component" value="Unassembled WGS sequence"/>
</dbReference>
<dbReference type="SUPFAM" id="SSF49344">
    <property type="entry name" value="CBD9-like"/>
    <property type="match status" value="1"/>
</dbReference>